<keyword evidence="4" id="KW-1185">Reference proteome</keyword>
<evidence type="ECO:0000256" key="1">
    <source>
        <dbReference type="SAM" id="MobiDB-lite"/>
    </source>
</evidence>
<gene>
    <name evidence="3" type="ORF">PIB30_076429</name>
</gene>
<dbReference type="Gene3D" id="1.10.10.60">
    <property type="entry name" value="Homeodomain-like"/>
    <property type="match status" value="1"/>
</dbReference>
<evidence type="ECO:0000313" key="4">
    <source>
        <dbReference type="Proteomes" id="UP001341840"/>
    </source>
</evidence>
<dbReference type="Proteomes" id="UP001341840">
    <property type="component" value="Unassembled WGS sequence"/>
</dbReference>
<dbReference type="InterPro" id="IPR001005">
    <property type="entry name" value="SANT/Myb"/>
</dbReference>
<reference evidence="3 4" key="1">
    <citation type="journal article" date="2023" name="Plants (Basel)">
        <title>Bridging the Gap: Combining Genomics and Transcriptomics Approaches to Understand Stylosanthes scabra, an Orphan Legume from the Brazilian Caatinga.</title>
        <authorList>
            <person name="Ferreira-Neto J.R.C."/>
            <person name="da Silva M.D."/>
            <person name="Binneck E."/>
            <person name="de Melo N.F."/>
            <person name="da Silva R.H."/>
            <person name="de Melo A.L.T.M."/>
            <person name="Pandolfi V."/>
            <person name="Bustamante F.O."/>
            <person name="Brasileiro-Vidal A.C."/>
            <person name="Benko-Iseppon A.M."/>
        </authorList>
    </citation>
    <scope>NUCLEOTIDE SEQUENCE [LARGE SCALE GENOMIC DNA]</scope>
    <source>
        <tissue evidence="3">Leaves</tissue>
    </source>
</reference>
<feature type="domain" description="Myb-like" evidence="2">
    <location>
        <begin position="70"/>
        <end position="117"/>
    </location>
</feature>
<evidence type="ECO:0000259" key="2">
    <source>
        <dbReference type="PROSITE" id="PS50090"/>
    </source>
</evidence>
<proteinExistence type="predicted"/>
<dbReference type="CDD" id="cd00167">
    <property type="entry name" value="SANT"/>
    <property type="match status" value="1"/>
</dbReference>
<dbReference type="InterPro" id="IPR009057">
    <property type="entry name" value="Homeodomain-like_sf"/>
</dbReference>
<accession>A0ABU6QSK2</accession>
<dbReference type="Pfam" id="PF00249">
    <property type="entry name" value="Myb_DNA-binding"/>
    <property type="match status" value="1"/>
</dbReference>
<dbReference type="EMBL" id="JASCZI010001001">
    <property type="protein sequence ID" value="MED6114034.1"/>
    <property type="molecule type" value="Genomic_DNA"/>
</dbReference>
<protein>
    <recommendedName>
        <fullName evidence="2">Myb-like domain-containing protein</fullName>
    </recommendedName>
</protein>
<feature type="region of interest" description="Disordered" evidence="1">
    <location>
        <begin position="38"/>
        <end position="68"/>
    </location>
</feature>
<dbReference type="SUPFAM" id="SSF46689">
    <property type="entry name" value="Homeodomain-like"/>
    <property type="match status" value="1"/>
</dbReference>
<organism evidence="3 4">
    <name type="scientific">Stylosanthes scabra</name>
    <dbReference type="NCBI Taxonomy" id="79078"/>
    <lineage>
        <taxon>Eukaryota</taxon>
        <taxon>Viridiplantae</taxon>
        <taxon>Streptophyta</taxon>
        <taxon>Embryophyta</taxon>
        <taxon>Tracheophyta</taxon>
        <taxon>Spermatophyta</taxon>
        <taxon>Magnoliopsida</taxon>
        <taxon>eudicotyledons</taxon>
        <taxon>Gunneridae</taxon>
        <taxon>Pentapetalae</taxon>
        <taxon>rosids</taxon>
        <taxon>fabids</taxon>
        <taxon>Fabales</taxon>
        <taxon>Fabaceae</taxon>
        <taxon>Papilionoideae</taxon>
        <taxon>50 kb inversion clade</taxon>
        <taxon>dalbergioids sensu lato</taxon>
        <taxon>Dalbergieae</taxon>
        <taxon>Pterocarpus clade</taxon>
        <taxon>Stylosanthes</taxon>
    </lineage>
</organism>
<feature type="compositionally biased region" description="Low complexity" evidence="1">
    <location>
        <begin position="38"/>
        <end position="63"/>
    </location>
</feature>
<evidence type="ECO:0000313" key="3">
    <source>
        <dbReference type="EMBL" id="MED6114034.1"/>
    </source>
</evidence>
<dbReference type="SMART" id="SM00717">
    <property type="entry name" value="SANT"/>
    <property type="match status" value="1"/>
</dbReference>
<dbReference type="PROSITE" id="PS50090">
    <property type="entry name" value="MYB_LIKE"/>
    <property type="match status" value="1"/>
</dbReference>
<name>A0ABU6QSK2_9FABA</name>
<sequence length="262" mass="29776">MSSHDNNAMMTDNDDELFLGWVTDVFIDDVGANQLPPFHFDSQFQPQFQSQSQSEPRPQPQSQLDPEPLWTEEENKAFKTLVTDSFAEVMENRWEAVAPRLPGKTPEQLIKHLDKLLKDVSVIKNHVDTTLQQNNNLVSSNNPIMNGITLPYLIDDHQYHSLDQFQANPWEATMNSSQNYSYPIPPLNNNVNNNAAFQENNLVSMPIMNGATPPYFTDHQHQRMEEEVVVAAPVENVVAMEQQNQPENQAMCHGLGHTPMLP</sequence>
<comment type="caution">
    <text evidence="3">The sequence shown here is derived from an EMBL/GenBank/DDBJ whole genome shotgun (WGS) entry which is preliminary data.</text>
</comment>